<feature type="transmembrane region" description="Helical" evidence="1">
    <location>
        <begin position="49"/>
        <end position="69"/>
    </location>
</feature>
<feature type="transmembrane region" description="Helical" evidence="1">
    <location>
        <begin position="12"/>
        <end position="29"/>
    </location>
</feature>
<protein>
    <submittedName>
        <fullName evidence="2">Uncharacterized protein</fullName>
    </submittedName>
</protein>
<comment type="caution">
    <text evidence="2">The sequence shown here is derived from an EMBL/GenBank/DDBJ whole genome shotgun (WGS) entry which is preliminary data.</text>
</comment>
<organism evidence="2 3">
    <name type="scientific">Plectonema cf. radiosum LEGE 06105</name>
    <dbReference type="NCBI Taxonomy" id="945769"/>
    <lineage>
        <taxon>Bacteria</taxon>
        <taxon>Bacillati</taxon>
        <taxon>Cyanobacteriota</taxon>
        <taxon>Cyanophyceae</taxon>
        <taxon>Oscillatoriophycideae</taxon>
        <taxon>Oscillatoriales</taxon>
        <taxon>Microcoleaceae</taxon>
        <taxon>Plectonema</taxon>
    </lineage>
</organism>
<keyword evidence="1" id="KW-0472">Membrane</keyword>
<dbReference type="EMBL" id="JADEWL010000026">
    <property type="protein sequence ID" value="MBE9213144.1"/>
    <property type="molecule type" value="Genomic_DNA"/>
</dbReference>
<keyword evidence="1" id="KW-0812">Transmembrane</keyword>
<keyword evidence="3" id="KW-1185">Reference proteome</keyword>
<dbReference type="Proteomes" id="UP000620559">
    <property type="component" value="Unassembled WGS sequence"/>
</dbReference>
<proteinExistence type="predicted"/>
<evidence type="ECO:0000313" key="2">
    <source>
        <dbReference type="EMBL" id="MBE9213144.1"/>
    </source>
</evidence>
<reference evidence="2" key="1">
    <citation type="submission" date="2020-10" db="EMBL/GenBank/DDBJ databases">
        <authorList>
            <person name="Castelo-Branco R."/>
            <person name="Eusebio N."/>
            <person name="Adriana R."/>
            <person name="Vieira A."/>
            <person name="Brugerolle De Fraissinette N."/>
            <person name="Rezende De Castro R."/>
            <person name="Schneider M.P."/>
            <person name="Vasconcelos V."/>
            <person name="Leao P.N."/>
        </authorList>
    </citation>
    <scope>NUCLEOTIDE SEQUENCE</scope>
    <source>
        <strain evidence="2">LEGE 06105</strain>
    </source>
</reference>
<gene>
    <name evidence="2" type="ORF">IQ247_10745</name>
</gene>
<dbReference type="AlphaFoldDB" id="A0A8J7F703"/>
<dbReference type="RefSeq" id="WP_193919756.1">
    <property type="nucleotide sequence ID" value="NZ_JADEWL010000026.1"/>
</dbReference>
<keyword evidence="1" id="KW-1133">Transmembrane helix</keyword>
<sequence length="78" mass="7878">MKKTGFGGEVTHTVIVATVQVVVIAAVVARNPPSVIKSVIIRRSLTTALLIVGAIACTVAVTNLGAASITSSTTGMLM</sequence>
<name>A0A8J7F703_9CYAN</name>
<accession>A0A8J7F703</accession>
<evidence type="ECO:0000256" key="1">
    <source>
        <dbReference type="SAM" id="Phobius"/>
    </source>
</evidence>
<evidence type="ECO:0000313" key="3">
    <source>
        <dbReference type="Proteomes" id="UP000620559"/>
    </source>
</evidence>